<dbReference type="EMBL" id="CAMAPE010000031">
    <property type="protein sequence ID" value="CAH9093974.1"/>
    <property type="molecule type" value="Genomic_DNA"/>
</dbReference>
<evidence type="ECO:0000259" key="6">
    <source>
        <dbReference type="Pfam" id="PF26576"/>
    </source>
</evidence>
<dbReference type="Pfam" id="PF26576">
    <property type="entry name" value="IBH1_N"/>
    <property type="match status" value="1"/>
</dbReference>
<dbReference type="InterPro" id="IPR044549">
    <property type="entry name" value="bHLH_AtIBH1-like"/>
</dbReference>
<evidence type="ECO:0000313" key="7">
    <source>
        <dbReference type="EMBL" id="CAH9093974.1"/>
    </source>
</evidence>
<feature type="domain" description="IBH1-like N-terminal" evidence="6">
    <location>
        <begin position="17"/>
        <end position="82"/>
    </location>
</feature>
<keyword evidence="8" id="KW-1185">Reference proteome</keyword>
<reference evidence="7" key="1">
    <citation type="submission" date="2022-07" db="EMBL/GenBank/DDBJ databases">
        <authorList>
            <person name="Macas J."/>
            <person name="Novak P."/>
            <person name="Neumann P."/>
        </authorList>
    </citation>
    <scope>NUCLEOTIDE SEQUENCE</scope>
</reference>
<dbReference type="PANTHER" id="PTHR33124">
    <property type="entry name" value="TRANSCRIPTION FACTOR IBH1-LIKE 1"/>
    <property type="match status" value="1"/>
</dbReference>
<evidence type="ECO:0000256" key="2">
    <source>
        <dbReference type="ARBA" id="ARBA00023015"/>
    </source>
</evidence>
<protein>
    <recommendedName>
        <fullName evidence="6">IBH1-like N-terminal domain-containing protein</fullName>
    </recommendedName>
</protein>
<proteinExistence type="predicted"/>
<dbReference type="PANTHER" id="PTHR33124:SF40">
    <property type="entry name" value="TRANSCRIPTION FACTOR IBH1"/>
    <property type="match status" value="1"/>
</dbReference>
<feature type="compositionally biased region" description="Basic and acidic residues" evidence="5">
    <location>
        <begin position="95"/>
        <end position="109"/>
    </location>
</feature>
<accession>A0A9P0ZCC4</accession>
<dbReference type="GO" id="GO:0005634">
    <property type="term" value="C:nucleus"/>
    <property type="evidence" value="ECO:0007669"/>
    <property type="project" value="UniProtKB-SubCell"/>
</dbReference>
<dbReference type="InterPro" id="IPR059002">
    <property type="entry name" value="IBH1_N"/>
</dbReference>
<evidence type="ECO:0000256" key="4">
    <source>
        <dbReference type="ARBA" id="ARBA00023242"/>
    </source>
</evidence>
<comment type="caution">
    <text evidence="7">The sequence shown here is derived from an EMBL/GenBank/DDBJ whole genome shotgun (WGS) entry which is preliminary data.</text>
</comment>
<name>A0A9P0ZCC4_CUSEU</name>
<feature type="region of interest" description="Disordered" evidence="5">
    <location>
        <begin position="88"/>
        <end position="109"/>
    </location>
</feature>
<dbReference type="Proteomes" id="UP001152484">
    <property type="component" value="Unassembled WGS sequence"/>
</dbReference>
<evidence type="ECO:0000256" key="1">
    <source>
        <dbReference type="ARBA" id="ARBA00004123"/>
    </source>
</evidence>
<gene>
    <name evidence="7" type="ORF">CEURO_LOCUS12536</name>
</gene>
<evidence type="ECO:0000313" key="8">
    <source>
        <dbReference type="Proteomes" id="UP001152484"/>
    </source>
</evidence>
<dbReference type="CDD" id="cd11444">
    <property type="entry name" value="bHLH_AtIBH1_like"/>
    <property type="match status" value="1"/>
</dbReference>
<dbReference type="OrthoDB" id="1427281at2759"/>
<organism evidence="7 8">
    <name type="scientific">Cuscuta europaea</name>
    <name type="common">European dodder</name>
    <dbReference type="NCBI Taxonomy" id="41803"/>
    <lineage>
        <taxon>Eukaryota</taxon>
        <taxon>Viridiplantae</taxon>
        <taxon>Streptophyta</taxon>
        <taxon>Embryophyta</taxon>
        <taxon>Tracheophyta</taxon>
        <taxon>Spermatophyta</taxon>
        <taxon>Magnoliopsida</taxon>
        <taxon>eudicotyledons</taxon>
        <taxon>Gunneridae</taxon>
        <taxon>Pentapetalae</taxon>
        <taxon>asterids</taxon>
        <taxon>lamiids</taxon>
        <taxon>Solanales</taxon>
        <taxon>Convolvulaceae</taxon>
        <taxon>Cuscuteae</taxon>
        <taxon>Cuscuta</taxon>
        <taxon>Cuscuta subgen. Cuscuta</taxon>
    </lineage>
</organism>
<comment type="subcellular location">
    <subcellularLocation>
        <location evidence="1">Nucleus</location>
    </subcellularLocation>
</comment>
<evidence type="ECO:0000256" key="3">
    <source>
        <dbReference type="ARBA" id="ARBA00023163"/>
    </source>
</evidence>
<evidence type="ECO:0000256" key="5">
    <source>
        <dbReference type="SAM" id="MobiDB-lite"/>
    </source>
</evidence>
<keyword evidence="2" id="KW-0805">Transcription regulation</keyword>
<keyword evidence="3" id="KW-0804">Transcription</keyword>
<dbReference type="AlphaFoldDB" id="A0A9P0ZCC4"/>
<sequence length="162" mass="18639">MMASSPPNRLVLDPSRITTRFTRKFLRSLQSLNRRHNSADSPPPTRYRRYRKIKLAAYASMASAVGTDRAWSRALLWRIRTRASLHRGPTKSRLKRDGKFRGGRNETNRGWENTKELRKIVPGGEAMDMCCLLDETAHYIQCLASQVEVMRNIADLFFSPSN</sequence>
<keyword evidence="4" id="KW-0539">Nucleus</keyword>
<dbReference type="GO" id="GO:0006355">
    <property type="term" value="P:regulation of DNA-templated transcription"/>
    <property type="evidence" value="ECO:0007669"/>
    <property type="project" value="InterPro"/>
</dbReference>
<dbReference type="InterPro" id="IPR044660">
    <property type="entry name" value="IBH1-like"/>
</dbReference>